<dbReference type="GO" id="GO:0006281">
    <property type="term" value="P:DNA repair"/>
    <property type="evidence" value="ECO:0007669"/>
    <property type="project" value="TreeGrafter"/>
</dbReference>
<gene>
    <name evidence="1" type="ORF">SAMN02746066_02271</name>
</gene>
<keyword evidence="2" id="KW-1185">Reference proteome</keyword>
<evidence type="ECO:0000313" key="1">
    <source>
        <dbReference type="EMBL" id="SHM52255.1"/>
    </source>
</evidence>
<dbReference type="PANTHER" id="PTHR43434:SF1">
    <property type="entry name" value="PHOSPHOGLYCOLATE PHOSPHATASE"/>
    <property type="match status" value="1"/>
</dbReference>
<evidence type="ECO:0000313" key="2">
    <source>
        <dbReference type="Proteomes" id="UP000184038"/>
    </source>
</evidence>
<dbReference type="NCBIfam" id="TIGR01509">
    <property type="entry name" value="HAD-SF-IA-v3"/>
    <property type="match status" value="1"/>
</dbReference>
<dbReference type="AlphaFoldDB" id="A0A1M7JH14"/>
<dbReference type="STRING" id="1120996.SAMN02746066_02271"/>
<dbReference type="FunFam" id="3.40.50.1000:FF:000022">
    <property type="entry name" value="Phosphoglycolate phosphatase"/>
    <property type="match status" value="1"/>
</dbReference>
<proteinExistence type="predicted"/>
<organism evidence="1 2">
    <name type="scientific">Anaerosporobacter mobilis DSM 15930</name>
    <dbReference type="NCBI Taxonomy" id="1120996"/>
    <lineage>
        <taxon>Bacteria</taxon>
        <taxon>Bacillati</taxon>
        <taxon>Bacillota</taxon>
        <taxon>Clostridia</taxon>
        <taxon>Lachnospirales</taxon>
        <taxon>Lachnospiraceae</taxon>
        <taxon>Anaerosporobacter</taxon>
    </lineage>
</organism>
<dbReference type="Pfam" id="PF13419">
    <property type="entry name" value="HAD_2"/>
    <property type="match status" value="1"/>
</dbReference>
<protein>
    <submittedName>
        <fullName evidence="1">Phosphoglycolate phosphatase</fullName>
    </submittedName>
</protein>
<dbReference type="SFLD" id="SFLDG01129">
    <property type="entry name" value="C1.5:_HAD__Beta-PGM__Phosphata"/>
    <property type="match status" value="1"/>
</dbReference>
<dbReference type="SUPFAM" id="SSF56784">
    <property type="entry name" value="HAD-like"/>
    <property type="match status" value="1"/>
</dbReference>
<dbReference type="NCBIfam" id="TIGR01662">
    <property type="entry name" value="HAD-SF-IIIA"/>
    <property type="match status" value="1"/>
</dbReference>
<dbReference type="GO" id="GO:0008967">
    <property type="term" value="F:phosphoglycolate phosphatase activity"/>
    <property type="evidence" value="ECO:0007669"/>
    <property type="project" value="TreeGrafter"/>
</dbReference>
<dbReference type="SFLD" id="SFLDG01135">
    <property type="entry name" value="C1.5.6:_HAD__Beta-PGM__Phospha"/>
    <property type="match status" value="1"/>
</dbReference>
<dbReference type="NCBIfam" id="TIGR01549">
    <property type="entry name" value="HAD-SF-IA-v1"/>
    <property type="match status" value="1"/>
</dbReference>
<dbReference type="InterPro" id="IPR036412">
    <property type="entry name" value="HAD-like_sf"/>
</dbReference>
<dbReference type="PRINTS" id="PR00413">
    <property type="entry name" value="HADHALOGNASE"/>
</dbReference>
<sequence>MKKKAAIFDLDGTIADTVESIAYATNVTLESLGLKKRPVEEYNYYAGDGADVLVMRALKAASENEEQAEALFLRAKDKYKEVFLEYCMYKVKPFDGMVELLGELKARGIKIGVLSNKPHDRAVDVVNELFGEGYFDLVCGQREGVPKKPDPSGARKMLEEFDIGPAECLYVGDTNVDMQTGKNTGMFTVGVLWGFRDREELENNHADAIIAHPHDLLEYIDSL</sequence>
<dbReference type="SFLD" id="SFLDS00003">
    <property type="entry name" value="Haloacid_Dehalogenase"/>
    <property type="match status" value="1"/>
</dbReference>
<dbReference type="InterPro" id="IPR041492">
    <property type="entry name" value="HAD_2"/>
</dbReference>
<dbReference type="OrthoDB" id="9807630at2"/>
<accession>A0A1M7JH14</accession>
<dbReference type="PANTHER" id="PTHR43434">
    <property type="entry name" value="PHOSPHOGLYCOLATE PHOSPHATASE"/>
    <property type="match status" value="1"/>
</dbReference>
<dbReference type="InterPro" id="IPR006549">
    <property type="entry name" value="HAD-SF_hydro_IIIA"/>
</dbReference>
<dbReference type="EMBL" id="FRCP01000011">
    <property type="protein sequence ID" value="SHM52255.1"/>
    <property type="molecule type" value="Genomic_DNA"/>
</dbReference>
<dbReference type="InterPro" id="IPR050155">
    <property type="entry name" value="HAD-like_hydrolase_sf"/>
</dbReference>
<dbReference type="Gene3D" id="3.40.50.1000">
    <property type="entry name" value="HAD superfamily/HAD-like"/>
    <property type="match status" value="1"/>
</dbReference>
<dbReference type="InterPro" id="IPR023198">
    <property type="entry name" value="PGP-like_dom2"/>
</dbReference>
<reference evidence="1 2" key="1">
    <citation type="submission" date="2016-11" db="EMBL/GenBank/DDBJ databases">
        <authorList>
            <person name="Jaros S."/>
            <person name="Januszkiewicz K."/>
            <person name="Wedrychowicz H."/>
        </authorList>
    </citation>
    <scope>NUCLEOTIDE SEQUENCE [LARGE SCALE GENOMIC DNA]</scope>
    <source>
        <strain evidence="1 2">DSM 15930</strain>
    </source>
</reference>
<dbReference type="Proteomes" id="UP000184038">
    <property type="component" value="Unassembled WGS sequence"/>
</dbReference>
<name>A0A1M7JH14_9FIRM</name>
<dbReference type="InterPro" id="IPR023214">
    <property type="entry name" value="HAD_sf"/>
</dbReference>
<dbReference type="Gene3D" id="1.10.150.240">
    <property type="entry name" value="Putative phosphatase, domain 2"/>
    <property type="match status" value="1"/>
</dbReference>
<dbReference type="RefSeq" id="WP_073287706.1">
    <property type="nucleotide sequence ID" value="NZ_FRCP01000011.1"/>
</dbReference>
<dbReference type="GO" id="GO:0005829">
    <property type="term" value="C:cytosol"/>
    <property type="evidence" value="ECO:0007669"/>
    <property type="project" value="TreeGrafter"/>
</dbReference>
<dbReference type="InterPro" id="IPR006439">
    <property type="entry name" value="HAD-SF_hydro_IA"/>
</dbReference>